<feature type="transmembrane region" description="Helical" evidence="2">
    <location>
        <begin position="157"/>
        <end position="176"/>
    </location>
</feature>
<feature type="transmembrane region" description="Helical" evidence="2">
    <location>
        <begin position="553"/>
        <end position="577"/>
    </location>
</feature>
<evidence type="ECO:0000256" key="2">
    <source>
        <dbReference type="SAM" id="Phobius"/>
    </source>
</evidence>
<dbReference type="HOGENOM" id="CLU_426986_0_0_1"/>
<evidence type="ECO:0000256" key="1">
    <source>
        <dbReference type="SAM" id="MobiDB-lite"/>
    </source>
</evidence>
<dbReference type="GeneID" id="5234377"/>
<feature type="transmembrane region" description="Helical" evidence="2">
    <location>
        <begin position="51"/>
        <end position="69"/>
    </location>
</feature>
<gene>
    <name evidence="3" type="ORF">LELG_01732</name>
</gene>
<feature type="compositionally biased region" description="Low complexity" evidence="1">
    <location>
        <begin position="356"/>
        <end position="373"/>
    </location>
</feature>
<keyword evidence="2" id="KW-0812">Transmembrane</keyword>
<dbReference type="Proteomes" id="UP000001996">
    <property type="component" value="Unassembled WGS sequence"/>
</dbReference>
<evidence type="ECO:0000313" key="4">
    <source>
        <dbReference type="Proteomes" id="UP000001996"/>
    </source>
</evidence>
<keyword evidence="2" id="KW-0472">Membrane</keyword>
<dbReference type="eggNOG" id="ENOG502T045">
    <property type="taxonomic scope" value="Eukaryota"/>
</dbReference>
<feature type="compositionally biased region" description="Polar residues" evidence="1">
    <location>
        <begin position="9"/>
        <end position="18"/>
    </location>
</feature>
<dbReference type="AlphaFoldDB" id="A5DWJ6"/>
<protein>
    <submittedName>
        <fullName evidence="3">Uncharacterized protein</fullName>
    </submittedName>
</protein>
<reference evidence="3 4" key="1">
    <citation type="journal article" date="2009" name="Nature">
        <title>Evolution of pathogenicity and sexual reproduction in eight Candida genomes.</title>
        <authorList>
            <person name="Butler G."/>
            <person name="Rasmussen M.D."/>
            <person name="Lin M.F."/>
            <person name="Santos M.A."/>
            <person name="Sakthikumar S."/>
            <person name="Munro C.A."/>
            <person name="Rheinbay E."/>
            <person name="Grabherr M."/>
            <person name="Forche A."/>
            <person name="Reedy J.L."/>
            <person name="Agrafioti I."/>
            <person name="Arnaud M.B."/>
            <person name="Bates S."/>
            <person name="Brown A.J."/>
            <person name="Brunke S."/>
            <person name="Costanzo M.C."/>
            <person name="Fitzpatrick D.A."/>
            <person name="de Groot P.W."/>
            <person name="Harris D."/>
            <person name="Hoyer L.L."/>
            <person name="Hube B."/>
            <person name="Klis F.M."/>
            <person name="Kodira C."/>
            <person name="Lennard N."/>
            <person name="Logue M.E."/>
            <person name="Martin R."/>
            <person name="Neiman A.M."/>
            <person name="Nikolaou E."/>
            <person name="Quail M.A."/>
            <person name="Quinn J."/>
            <person name="Santos M.C."/>
            <person name="Schmitzberger F.F."/>
            <person name="Sherlock G."/>
            <person name="Shah P."/>
            <person name="Silverstein K.A."/>
            <person name="Skrzypek M.S."/>
            <person name="Soll D."/>
            <person name="Staggs R."/>
            <person name="Stansfield I."/>
            <person name="Stumpf M.P."/>
            <person name="Sudbery P.E."/>
            <person name="Srikantha T."/>
            <person name="Zeng Q."/>
            <person name="Berman J."/>
            <person name="Berriman M."/>
            <person name="Heitman J."/>
            <person name="Gow N.A."/>
            <person name="Lorenz M.C."/>
            <person name="Birren B.W."/>
            <person name="Kellis M."/>
            <person name="Cuomo C.A."/>
        </authorList>
    </citation>
    <scope>NUCLEOTIDE SEQUENCE [LARGE SCALE GENOMIC DNA]</scope>
    <source>
        <strain evidence="4">ATCC 11503 / BCRC 21390 / CBS 2605 / JCM 1781 / NBRC 1676 / NRRL YB-4239</strain>
    </source>
</reference>
<feature type="region of interest" description="Disordered" evidence="1">
    <location>
        <begin position="356"/>
        <end position="386"/>
    </location>
</feature>
<keyword evidence="2" id="KW-1133">Transmembrane helix</keyword>
<dbReference type="VEuPathDB" id="FungiDB:LELG_01732"/>
<evidence type="ECO:0000313" key="3">
    <source>
        <dbReference type="EMBL" id="EDK43554.1"/>
    </source>
</evidence>
<sequence length="761" mass="86982">MSTEHNKQSDIVSVTPPSSAKGPPYYRKSVLPQITTPASFTSQNQETLFKLFTYTVILLPTLTSILFPINSNNIPRNEQIGNFIIDLLTVVLISWVVRFTIEWPYNWMKQLQNTKTKLLKQLKPETEKKEGYRNQHRHGEIDDKVILLIRKISTFEIIALLCCLLSSIFSSTLLIWTRQYTIIDQQRKKMVFNNVNIALLQFCSIFRIIITFTDLLQSSSLNNSQINIQNSDFQGWFQDLRHYFLPNLTNQILLDHLQSHNKQFDKLKLDLARLECELQEKTSADPKRISKPMTPPIEIQRTSYSKNKKLQLSLQLQRQPHYFANAKTPSELYTNSISPFPLNVSHSASAWASVSATASPSSSTTSTTTTSSSLPTQTKIDQLQSVRPSIVRRRSTLTMGKKTLRTIAEEDDHYTNNNVDNNIVKNLNNGDSNGDSDDIIFESIRTPSFSKFATPPQVNHSQTHTSFSQNVSMVLKSIKNEVTLQDIFKNPQIVRKILMSEITPLINQLQLYDYEILKTFLVEVIDKYLLGLYVVVMEQFLEVTRHPARNMMYAIYFAFVALPIYGIKCYFKILLLIPRLVFRWTVLRPINFIGLIIYTMVSMLPFRNFLSRLVRGSSRKTKTPSSKMTTTNTSLLLPPPLPLSLPPLPNKTMPNTTASISNLLLENLPRIKSQFTMKQFHLSPTLDKGEFPPLVSLGAPYHESINDNNNNHLAGSRMYKSSNYAHTPLISVMPSPAKPTKLARKFRYDHNTTAASLYDNN</sequence>
<dbReference type="KEGG" id="lel:PVL30_001709"/>
<name>A5DWJ6_LODEL</name>
<feature type="region of interest" description="Disordered" evidence="1">
    <location>
        <begin position="283"/>
        <end position="302"/>
    </location>
</feature>
<dbReference type="OrthoDB" id="4021649at2759"/>
<accession>A5DWJ6</accession>
<feature type="transmembrane region" description="Helical" evidence="2">
    <location>
        <begin position="81"/>
        <end position="101"/>
    </location>
</feature>
<feature type="transmembrane region" description="Helical" evidence="2">
    <location>
        <begin position="197"/>
        <end position="216"/>
    </location>
</feature>
<organism evidence="3 4">
    <name type="scientific">Lodderomyces elongisporus (strain ATCC 11503 / CBS 2605 / JCM 1781 / NBRC 1676 / NRRL YB-4239)</name>
    <name type="common">Yeast</name>
    <name type="synonym">Saccharomyces elongisporus</name>
    <dbReference type="NCBI Taxonomy" id="379508"/>
    <lineage>
        <taxon>Eukaryota</taxon>
        <taxon>Fungi</taxon>
        <taxon>Dikarya</taxon>
        <taxon>Ascomycota</taxon>
        <taxon>Saccharomycotina</taxon>
        <taxon>Pichiomycetes</taxon>
        <taxon>Debaryomycetaceae</taxon>
        <taxon>Candida/Lodderomyces clade</taxon>
        <taxon>Lodderomyces</taxon>
    </lineage>
</organism>
<feature type="region of interest" description="Disordered" evidence="1">
    <location>
        <begin position="1"/>
        <end position="25"/>
    </location>
</feature>
<dbReference type="InParanoid" id="A5DWJ6"/>
<feature type="compositionally biased region" description="Polar residues" evidence="1">
    <location>
        <begin position="374"/>
        <end position="386"/>
    </location>
</feature>
<dbReference type="OMA" id="LIWTRQY"/>
<proteinExistence type="predicted"/>
<keyword evidence="4" id="KW-1185">Reference proteome</keyword>
<feature type="transmembrane region" description="Helical" evidence="2">
    <location>
        <begin position="589"/>
        <end position="610"/>
    </location>
</feature>
<dbReference type="EMBL" id="CH981525">
    <property type="protein sequence ID" value="EDK43554.1"/>
    <property type="molecule type" value="Genomic_DNA"/>
</dbReference>